<dbReference type="AlphaFoldDB" id="A0A9P8CA76"/>
<evidence type="ECO:0000313" key="2">
    <source>
        <dbReference type="EMBL" id="KAG9239608.1"/>
    </source>
</evidence>
<name>A0A9P8CA76_9HELO</name>
<evidence type="ECO:0000313" key="3">
    <source>
        <dbReference type="Proteomes" id="UP000824998"/>
    </source>
</evidence>
<comment type="caution">
    <text evidence="2">The sequence shown here is derived from an EMBL/GenBank/DDBJ whole genome shotgun (WGS) entry which is preliminary data.</text>
</comment>
<evidence type="ECO:0000256" key="1">
    <source>
        <dbReference type="SAM" id="MobiDB-lite"/>
    </source>
</evidence>
<keyword evidence="3" id="KW-1185">Reference proteome</keyword>
<organism evidence="2 3">
    <name type="scientific">Amylocarpus encephaloides</name>
    <dbReference type="NCBI Taxonomy" id="45428"/>
    <lineage>
        <taxon>Eukaryota</taxon>
        <taxon>Fungi</taxon>
        <taxon>Dikarya</taxon>
        <taxon>Ascomycota</taxon>
        <taxon>Pezizomycotina</taxon>
        <taxon>Leotiomycetes</taxon>
        <taxon>Helotiales</taxon>
        <taxon>Helotiales incertae sedis</taxon>
        <taxon>Amylocarpus</taxon>
    </lineage>
</organism>
<dbReference type="Proteomes" id="UP000824998">
    <property type="component" value="Unassembled WGS sequence"/>
</dbReference>
<dbReference type="EMBL" id="MU251357">
    <property type="protein sequence ID" value="KAG9239608.1"/>
    <property type="molecule type" value="Genomic_DNA"/>
</dbReference>
<proteinExistence type="predicted"/>
<sequence>MWADLTLITVWRQDHVLYCTVLYEGRTWWKDMRCDWLLCAAVQEIRTWSIPGLVIRTWCRFDLGAWRGREAHEMRVSLAAAGLSLCWRTSRAKTPSLPGLAGRQKARRTASDGGSLARLPSRQYCEAVDNPPRASTLHGDVIQYGGSGVDSPVTWRIMEVDVSRSPSTAWRCGPTRSQSFEEGGDPESTSLERKEEAAKLRSDPSEAPTGGPGANQFRLGRIASHHFWALSLPP</sequence>
<feature type="compositionally biased region" description="Basic and acidic residues" evidence="1">
    <location>
        <begin position="190"/>
        <end position="204"/>
    </location>
</feature>
<gene>
    <name evidence="2" type="ORF">BJ875DRAFT_538595</name>
</gene>
<protein>
    <submittedName>
        <fullName evidence="2">Uncharacterized protein</fullName>
    </submittedName>
</protein>
<reference evidence="2" key="1">
    <citation type="journal article" date="2021" name="IMA Fungus">
        <title>Genomic characterization of three marine fungi, including Emericellopsis atlantica sp. nov. with signatures of a generalist lifestyle and marine biomass degradation.</title>
        <authorList>
            <person name="Hagestad O.C."/>
            <person name="Hou L."/>
            <person name="Andersen J.H."/>
            <person name="Hansen E.H."/>
            <person name="Altermark B."/>
            <person name="Li C."/>
            <person name="Kuhnert E."/>
            <person name="Cox R.J."/>
            <person name="Crous P.W."/>
            <person name="Spatafora J.W."/>
            <person name="Lail K."/>
            <person name="Amirebrahimi M."/>
            <person name="Lipzen A."/>
            <person name="Pangilinan J."/>
            <person name="Andreopoulos W."/>
            <person name="Hayes R.D."/>
            <person name="Ng V."/>
            <person name="Grigoriev I.V."/>
            <person name="Jackson S.A."/>
            <person name="Sutton T.D.S."/>
            <person name="Dobson A.D.W."/>
            <person name="Rama T."/>
        </authorList>
    </citation>
    <scope>NUCLEOTIDE SEQUENCE</scope>
    <source>
        <strain evidence="2">TRa018bII</strain>
    </source>
</reference>
<accession>A0A9P8CA76</accession>
<feature type="region of interest" description="Disordered" evidence="1">
    <location>
        <begin position="166"/>
        <end position="217"/>
    </location>
</feature>